<accession>A0A0C2WBD2</accession>
<protein>
    <recommendedName>
        <fullName evidence="3">Post-transcriptional regulator</fullName>
    </recommendedName>
</protein>
<dbReference type="Pfam" id="PF13797">
    <property type="entry name" value="Post_transc_reg"/>
    <property type="match status" value="1"/>
</dbReference>
<dbReference type="PATRIC" id="fig|135826.4.peg.348"/>
<comment type="caution">
    <text evidence="1">The sequence shown here is derived from an EMBL/GenBank/DDBJ whole genome shotgun (WGS) entry which is preliminary data.</text>
</comment>
<dbReference type="InterPro" id="IPR025716">
    <property type="entry name" value="Post-transcriptional_regulator"/>
</dbReference>
<gene>
    <name evidence="1" type="ORF">KP77_03440</name>
</gene>
<dbReference type="EMBL" id="JXRQ01000008">
    <property type="protein sequence ID" value="KIL53368.1"/>
    <property type="molecule type" value="Genomic_DNA"/>
</dbReference>
<evidence type="ECO:0000313" key="2">
    <source>
        <dbReference type="Proteomes" id="UP000031950"/>
    </source>
</evidence>
<evidence type="ECO:0000313" key="1">
    <source>
        <dbReference type="EMBL" id="KIL53368.1"/>
    </source>
</evidence>
<dbReference type="STRING" id="135826.KP77_03440"/>
<sequence length="106" mass="12459">MNQHTSYEEAFPVIGPALISKAQELRLYGYDTATPENIWRYLTQKKWKRETESFRLHKVVQEILQVKAGDYMNFMTNEEYKQTAGRTGLEDEELNLLLHGNPNDEH</sequence>
<evidence type="ECO:0008006" key="3">
    <source>
        <dbReference type="Google" id="ProtNLM"/>
    </source>
</evidence>
<reference evidence="1 2" key="1">
    <citation type="submission" date="2015-01" db="EMBL/GenBank/DDBJ databases">
        <title>Genome sequence of Jeotgalibacillus alimentarius.</title>
        <authorList>
            <person name="Goh K.M."/>
            <person name="Chan K.-G."/>
            <person name="Yaakop A.S."/>
            <person name="Ee R."/>
            <person name="Gan H.M."/>
            <person name="Chan C.S."/>
        </authorList>
    </citation>
    <scope>NUCLEOTIDE SEQUENCE [LARGE SCALE GENOMIC DNA]</scope>
    <source>
        <strain evidence="1 2">YKJ-13</strain>
    </source>
</reference>
<dbReference type="OrthoDB" id="2990595at2"/>
<dbReference type="Proteomes" id="UP000031950">
    <property type="component" value="Unassembled WGS sequence"/>
</dbReference>
<dbReference type="RefSeq" id="WP_041121032.1">
    <property type="nucleotide sequence ID" value="NZ_JXRQ01000008.1"/>
</dbReference>
<name>A0A0C2WBD2_9BACL</name>
<dbReference type="AlphaFoldDB" id="A0A0C2WBD2"/>
<keyword evidence="2" id="KW-1185">Reference proteome</keyword>
<organism evidence="1 2">
    <name type="scientific">Jeotgalibacillus alimentarius</name>
    <dbReference type="NCBI Taxonomy" id="135826"/>
    <lineage>
        <taxon>Bacteria</taxon>
        <taxon>Bacillati</taxon>
        <taxon>Bacillota</taxon>
        <taxon>Bacilli</taxon>
        <taxon>Bacillales</taxon>
        <taxon>Caryophanaceae</taxon>
        <taxon>Jeotgalibacillus</taxon>
    </lineage>
</organism>
<proteinExistence type="predicted"/>